<dbReference type="OrthoDB" id="5959274at2"/>
<feature type="transmembrane region" description="Helical" evidence="1">
    <location>
        <begin position="264"/>
        <end position="282"/>
    </location>
</feature>
<keyword evidence="1" id="KW-1133">Transmembrane helix</keyword>
<dbReference type="PATRIC" id="fig|445710.3.peg.2947"/>
<evidence type="ECO:0000313" key="3">
    <source>
        <dbReference type="Proteomes" id="UP000077255"/>
    </source>
</evidence>
<dbReference type="AlphaFoldDB" id="A0A160N371"/>
<reference evidence="2 3" key="1">
    <citation type="submission" date="2016-02" db="EMBL/GenBank/DDBJ databases">
        <title>Complete genome sequencing and analysis of ATSB10, Dyella thiooxydans isolated from rhizosphere soil of sunflower (Helianthus annuus L.).</title>
        <authorList>
            <person name="Lee Y."/>
            <person name="Hwangbo K."/>
            <person name="Chung H."/>
            <person name="Yoo J."/>
            <person name="Kim K.Y."/>
            <person name="Sa T.M."/>
            <person name="Um Y."/>
            <person name="Madhaiyan M."/>
        </authorList>
    </citation>
    <scope>NUCLEOTIDE SEQUENCE [LARGE SCALE GENOMIC DNA]</scope>
    <source>
        <strain evidence="2 3">ATSB10</strain>
    </source>
</reference>
<protein>
    <submittedName>
        <fullName evidence="2">Uncharacterized protein</fullName>
    </submittedName>
</protein>
<name>A0A160N371_9GAMM</name>
<feature type="transmembrane region" description="Helical" evidence="1">
    <location>
        <begin position="359"/>
        <end position="377"/>
    </location>
</feature>
<sequence>MNAATVLLTPWRAAPVGTRRLMAAFYLLACIAGTLIALFGHARTPWLAVALVYSVGLFAPWAFLFSGMVLLAKDARQLRVPALEQAAVVALFAYALAMLLLPTAVFALLGWPWAKPMIGWSLVMVGSFAFALLPRYIAVFIGFLPTLGNALAPGWPRLFPHAGGGPLLVMALLVLLAVAGWRWRGFVHARISEQGWSSPTVVQLRYGSWGAWSQMQASGRNTLNLGQGGGNVAGCGPSRPVRSLRVGLGGWYTPRSWRWHVQQLAFMSALLGVPTLALWLGHLRAGSGEDHGSVAALLGAFFGFAGVASPMVCLLSWAWLSRRWQRVNTELPMLALLPGLGSAQARRQALLRAALQRPLAAHAACFVLVLAGSHWMPDALPVIGLQAVAVAVGTLTSIALVLDVLGGRPHGLWTAGPLLAAMFVLQMASLVIGTLLGSHHAPGHASALLAGLLVGAGLLAGWSGHLARAGWRALAARPQPFVANPA</sequence>
<feature type="transmembrane region" description="Helical" evidence="1">
    <location>
        <begin position="164"/>
        <end position="183"/>
    </location>
</feature>
<feature type="transmembrane region" description="Helical" evidence="1">
    <location>
        <begin position="418"/>
        <end position="437"/>
    </location>
</feature>
<evidence type="ECO:0000256" key="1">
    <source>
        <dbReference type="SAM" id="Phobius"/>
    </source>
</evidence>
<feature type="transmembrane region" description="Helical" evidence="1">
    <location>
        <begin position="118"/>
        <end position="144"/>
    </location>
</feature>
<feature type="transmembrane region" description="Helical" evidence="1">
    <location>
        <begin position="443"/>
        <end position="462"/>
    </location>
</feature>
<keyword evidence="1" id="KW-0472">Membrane</keyword>
<keyword evidence="3" id="KW-1185">Reference proteome</keyword>
<dbReference type="KEGG" id="dtx:ATSB10_29520"/>
<keyword evidence="1" id="KW-0812">Transmembrane</keyword>
<dbReference type="STRING" id="445710.ATSB10_29520"/>
<feature type="transmembrane region" description="Helical" evidence="1">
    <location>
        <begin position="91"/>
        <end position="111"/>
    </location>
</feature>
<proteinExistence type="predicted"/>
<organism evidence="2 3">
    <name type="scientific">Dyella thiooxydans</name>
    <dbReference type="NCBI Taxonomy" id="445710"/>
    <lineage>
        <taxon>Bacteria</taxon>
        <taxon>Pseudomonadati</taxon>
        <taxon>Pseudomonadota</taxon>
        <taxon>Gammaproteobacteria</taxon>
        <taxon>Lysobacterales</taxon>
        <taxon>Rhodanobacteraceae</taxon>
        <taxon>Dyella</taxon>
    </lineage>
</organism>
<feature type="transmembrane region" description="Helical" evidence="1">
    <location>
        <begin position="20"/>
        <end position="39"/>
    </location>
</feature>
<feature type="transmembrane region" description="Helical" evidence="1">
    <location>
        <begin position="46"/>
        <end position="71"/>
    </location>
</feature>
<evidence type="ECO:0000313" key="2">
    <source>
        <dbReference type="EMBL" id="AND70406.1"/>
    </source>
</evidence>
<feature type="transmembrane region" description="Helical" evidence="1">
    <location>
        <begin position="294"/>
        <end position="320"/>
    </location>
</feature>
<dbReference type="RefSeq" id="WP_063673443.1">
    <property type="nucleotide sequence ID" value="NZ_CP014841.1"/>
</dbReference>
<dbReference type="Proteomes" id="UP000077255">
    <property type="component" value="Chromosome"/>
</dbReference>
<dbReference type="EMBL" id="CP014841">
    <property type="protein sequence ID" value="AND70406.1"/>
    <property type="molecule type" value="Genomic_DNA"/>
</dbReference>
<gene>
    <name evidence="2" type="ORF">ATSB10_29520</name>
</gene>
<feature type="transmembrane region" description="Helical" evidence="1">
    <location>
        <begin position="383"/>
        <end position="406"/>
    </location>
</feature>
<accession>A0A160N371</accession>